<dbReference type="SUPFAM" id="SSF81321">
    <property type="entry name" value="Family A G protein-coupled receptor-like"/>
    <property type="match status" value="1"/>
</dbReference>
<evidence type="ECO:0000313" key="14">
    <source>
        <dbReference type="Ensembl" id="ENSSMAP00000007341.2"/>
    </source>
</evidence>
<evidence type="ECO:0000256" key="11">
    <source>
        <dbReference type="SAM" id="MobiDB-lite"/>
    </source>
</evidence>
<comment type="similarity">
    <text evidence="10">Belongs to the G-protein coupled receptor 1 family.</text>
</comment>
<dbReference type="InterPro" id="IPR003906">
    <property type="entry name" value="GAL1_rcpt"/>
</dbReference>
<dbReference type="InterPro" id="IPR000276">
    <property type="entry name" value="GPCR_Rhodpsn"/>
</dbReference>
<dbReference type="Pfam" id="PF00001">
    <property type="entry name" value="7tm_1"/>
    <property type="match status" value="1"/>
</dbReference>
<feature type="compositionally biased region" description="Basic residues" evidence="11">
    <location>
        <begin position="266"/>
        <end position="388"/>
    </location>
</feature>
<keyword evidence="9 10" id="KW-0807">Transducer</keyword>
<protein>
    <recommendedName>
        <fullName evidence="13">G-protein coupled receptors family 1 profile domain-containing protein</fullName>
    </recommendedName>
</protein>
<evidence type="ECO:0000256" key="2">
    <source>
        <dbReference type="ARBA" id="ARBA00022475"/>
    </source>
</evidence>
<dbReference type="Proteomes" id="UP000694558">
    <property type="component" value="Chromosome 5"/>
</dbReference>
<evidence type="ECO:0000256" key="1">
    <source>
        <dbReference type="ARBA" id="ARBA00004651"/>
    </source>
</evidence>
<proteinExistence type="inferred from homology"/>
<evidence type="ECO:0000256" key="6">
    <source>
        <dbReference type="ARBA" id="ARBA00023136"/>
    </source>
</evidence>
<dbReference type="PANTHER" id="PTHR24230">
    <property type="entry name" value="G-PROTEIN COUPLED RECEPTOR"/>
    <property type="match status" value="1"/>
</dbReference>
<keyword evidence="8 10" id="KW-0675">Receptor</keyword>
<evidence type="ECO:0000256" key="9">
    <source>
        <dbReference type="ARBA" id="ARBA00023224"/>
    </source>
</evidence>
<feature type="domain" description="G-protein coupled receptors family 1 profile" evidence="13">
    <location>
        <begin position="53"/>
        <end position="258"/>
    </location>
</feature>
<comment type="subcellular location">
    <subcellularLocation>
        <location evidence="1">Cell membrane</location>
        <topology evidence="1">Multi-pass membrane protein</topology>
    </subcellularLocation>
</comment>
<dbReference type="GO" id="GO:0005886">
    <property type="term" value="C:plasma membrane"/>
    <property type="evidence" value="ECO:0007669"/>
    <property type="project" value="UniProtKB-SubCell"/>
</dbReference>
<reference evidence="14" key="2">
    <citation type="submission" date="2025-08" db="UniProtKB">
        <authorList>
            <consortium name="Ensembl"/>
        </authorList>
    </citation>
    <scope>IDENTIFICATION</scope>
</reference>
<evidence type="ECO:0000256" key="10">
    <source>
        <dbReference type="RuleBase" id="RU000688"/>
    </source>
</evidence>
<feature type="transmembrane region" description="Helical" evidence="12">
    <location>
        <begin position="165"/>
        <end position="184"/>
    </location>
</feature>
<evidence type="ECO:0000256" key="8">
    <source>
        <dbReference type="ARBA" id="ARBA00023170"/>
    </source>
</evidence>
<dbReference type="PRINTS" id="PR00663">
    <property type="entry name" value="GALANINR"/>
</dbReference>
<sequence>MLLLLPPGNESSGPADLPPANRSEGAGGGGGSGSEAVVVPVVFGLIFVVGLVGNSLVMVVIGRMRCGGGGGGGAVGMRSGSPTNIFILNLSVADLSFLLLCVPFQATIYSLPQWVFGGFVCKVGHYFSSVCMLVSIFTLVAMSADRYVAVVHSKRSACVRSRRNALAAVCVIWTASLLCSVPVAQHQVLTRHPAAPNSTFCWEMWTGASRAGYRVTIVLVGYLLPLLLISCCYARVLYHLHKKMKNMSKKSECAKRKVQYSPPPLPHHHHHHPPPPLPHHHHPPPPLPHHHHHRPPPLPHHHHHHHPPPSLPHHHHHRPPPLPHHHHHHHHPPPPLPHHHHHHPPPLPHHHHHHPPPPLPPHHHHPPPPLPHHHHHPPALPHHHHHHPPPLLPAPVKLQQISHTQTNKQETSFDKSHSSA</sequence>
<evidence type="ECO:0000256" key="3">
    <source>
        <dbReference type="ARBA" id="ARBA00022692"/>
    </source>
</evidence>
<feature type="region of interest" description="Disordered" evidence="11">
    <location>
        <begin position="248"/>
        <end position="394"/>
    </location>
</feature>
<reference evidence="14" key="1">
    <citation type="submission" date="2023-05" db="EMBL/GenBank/DDBJ databases">
        <title>High-quality long-read genome of Scophthalmus maximus.</title>
        <authorList>
            <person name="Lien S."/>
            <person name="Martinez P."/>
        </authorList>
    </citation>
    <scope>NUCLEOTIDE SEQUENCE [LARGE SCALE GENOMIC DNA]</scope>
</reference>
<keyword evidence="6 12" id="KW-0472">Membrane</keyword>
<dbReference type="PANTHER" id="PTHR24230:SF61">
    <property type="entry name" value="GALANIN RECEPTOR TYPE 1-LIKE"/>
    <property type="match status" value="1"/>
</dbReference>
<evidence type="ECO:0000256" key="4">
    <source>
        <dbReference type="ARBA" id="ARBA00022989"/>
    </source>
</evidence>
<feature type="compositionally biased region" description="Polar residues" evidence="11">
    <location>
        <begin position="401"/>
        <end position="410"/>
    </location>
</feature>
<dbReference type="Gene3D" id="1.20.1070.10">
    <property type="entry name" value="Rhodopsin 7-helix transmembrane proteins"/>
    <property type="match status" value="1"/>
</dbReference>
<feature type="region of interest" description="Disordered" evidence="11">
    <location>
        <begin position="1"/>
        <end position="29"/>
    </location>
</feature>
<dbReference type="InterPro" id="IPR000405">
    <property type="entry name" value="Galanin_rcpt"/>
</dbReference>
<dbReference type="Ensembl" id="ENSSMAT00000007439.2">
    <property type="protein sequence ID" value="ENSSMAP00000007341.2"/>
    <property type="gene ID" value="ENSSMAG00000004551.2"/>
</dbReference>
<feature type="transmembrane region" description="Helical" evidence="12">
    <location>
        <begin position="213"/>
        <end position="238"/>
    </location>
</feature>
<dbReference type="PROSITE" id="PS00237">
    <property type="entry name" value="G_PROTEIN_RECEP_F1_1"/>
    <property type="match status" value="1"/>
</dbReference>
<keyword evidence="7" id="KW-1015">Disulfide bond</keyword>
<dbReference type="AlphaFoldDB" id="A0A8D2ZTH7"/>
<evidence type="ECO:0000259" key="13">
    <source>
        <dbReference type="PROSITE" id="PS50262"/>
    </source>
</evidence>
<dbReference type="GO" id="GO:0004966">
    <property type="term" value="F:galanin receptor activity"/>
    <property type="evidence" value="ECO:0007669"/>
    <property type="project" value="InterPro"/>
</dbReference>
<organism evidence="14 15">
    <name type="scientific">Scophthalmus maximus</name>
    <name type="common">Turbot</name>
    <name type="synonym">Psetta maxima</name>
    <dbReference type="NCBI Taxonomy" id="52904"/>
    <lineage>
        <taxon>Eukaryota</taxon>
        <taxon>Metazoa</taxon>
        <taxon>Chordata</taxon>
        <taxon>Craniata</taxon>
        <taxon>Vertebrata</taxon>
        <taxon>Euteleostomi</taxon>
        <taxon>Actinopterygii</taxon>
        <taxon>Neopterygii</taxon>
        <taxon>Teleostei</taxon>
        <taxon>Neoteleostei</taxon>
        <taxon>Acanthomorphata</taxon>
        <taxon>Carangaria</taxon>
        <taxon>Pleuronectiformes</taxon>
        <taxon>Pleuronectoidei</taxon>
        <taxon>Scophthalmidae</taxon>
        <taxon>Scophthalmus</taxon>
    </lineage>
</organism>
<keyword evidence="5 10" id="KW-0297">G-protein coupled receptor</keyword>
<feature type="region of interest" description="Disordered" evidence="11">
    <location>
        <begin position="401"/>
        <end position="420"/>
    </location>
</feature>
<dbReference type="PROSITE" id="PS50262">
    <property type="entry name" value="G_PROTEIN_RECEP_F1_2"/>
    <property type="match status" value="1"/>
</dbReference>
<evidence type="ECO:0000256" key="12">
    <source>
        <dbReference type="SAM" id="Phobius"/>
    </source>
</evidence>
<keyword evidence="4 12" id="KW-1133">Transmembrane helix</keyword>
<dbReference type="PRINTS" id="PR01418">
    <property type="entry name" value="GALANIN1R"/>
</dbReference>
<accession>A0A8D2ZTH7</accession>
<keyword evidence="3 10" id="KW-0812">Transmembrane</keyword>
<feature type="transmembrane region" description="Helical" evidence="12">
    <location>
        <begin position="126"/>
        <end position="144"/>
    </location>
</feature>
<dbReference type="GeneTree" id="ENSGT00940000159286"/>
<dbReference type="PRINTS" id="PR00237">
    <property type="entry name" value="GPCRRHODOPSN"/>
</dbReference>
<name>A0A8D2ZTH7_SCOMX</name>
<feature type="compositionally biased region" description="Basic and acidic residues" evidence="11">
    <location>
        <begin position="411"/>
        <end position="420"/>
    </location>
</feature>
<evidence type="ECO:0000256" key="7">
    <source>
        <dbReference type="ARBA" id="ARBA00023157"/>
    </source>
</evidence>
<evidence type="ECO:0000313" key="15">
    <source>
        <dbReference type="Proteomes" id="UP000694558"/>
    </source>
</evidence>
<dbReference type="GO" id="GO:0007204">
    <property type="term" value="P:positive regulation of cytosolic calcium ion concentration"/>
    <property type="evidence" value="ECO:0007669"/>
    <property type="project" value="InterPro"/>
</dbReference>
<feature type="transmembrane region" description="Helical" evidence="12">
    <location>
        <begin position="83"/>
        <end position="106"/>
    </location>
</feature>
<evidence type="ECO:0000256" key="5">
    <source>
        <dbReference type="ARBA" id="ARBA00023040"/>
    </source>
</evidence>
<keyword evidence="2" id="KW-1003">Cell membrane</keyword>
<dbReference type="InterPro" id="IPR017452">
    <property type="entry name" value="GPCR_Rhodpsn_7TM"/>
</dbReference>
<feature type="transmembrane region" description="Helical" evidence="12">
    <location>
        <begin position="37"/>
        <end position="62"/>
    </location>
</feature>